<dbReference type="InterPro" id="IPR006641">
    <property type="entry name" value="YqgF/RNaseH-like_dom"/>
</dbReference>
<dbReference type="SUPFAM" id="SSF53098">
    <property type="entry name" value="Ribonuclease H-like"/>
    <property type="match status" value="1"/>
</dbReference>
<dbReference type="InterPro" id="IPR012337">
    <property type="entry name" value="RNaseH-like_sf"/>
</dbReference>
<sequence length="126" mass="14499">MGRIIALDYGTKRIGIALSDETKTISFPRPYIPASEKRKLLTFIHENEVEKILLGLPKALSGKDTESTTKTRSFMVWLETETHLPVEFIDERLTTKEAMKLETDRELIDSLVAQKMLERYLDKISN</sequence>
<dbReference type="NCBIfam" id="TIGR00250">
    <property type="entry name" value="RNAse_H_YqgF"/>
    <property type="match status" value="1"/>
</dbReference>
<name>A0A1F5NY36_9BACT</name>
<evidence type="ECO:0000256" key="3">
    <source>
        <dbReference type="ARBA" id="ARBA00022722"/>
    </source>
</evidence>
<dbReference type="InterPro" id="IPR005227">
    <property type="entry name" value="YqgF"/>
</dbReference>
<dbReference type="EMBL" id="MFEN01000068">
    <property type="protein sequence ID" value="OGE82566.1"/>
    <property type="molecule type" value="Genomic_DNA"/>
</dbReference>
<dbReference type="GO" id="GO:0005829">
    <property type="term" value="C:cytosol"/>
    <property type="evidence" value="ECO:0007669"/>
    <property type="project" value="TreeGrafter"/>
</dbReference>
<comment type="subcellular location">
    <subcellularLocation>
        <location evidence="5">Cytoplasm</location>
    </subcellularLocation>
</comment>
<dbReference type="GO" id="GO:0016788">
    <property type="term" value="F:hydrolase activity, acting on ester bonds"/>
    <property type="evidence" value="ECO:0007669"/>
    <property type="project" value="UniProtKB-UniRule"/>
</dbReference>
<dbReference type="HAMAP" id="MF_00651">
    <property type="entry name" value="Nuclease_YqgF"/>
    <property type="match status" value="1"/>
</dbReference>
<comment type="caution">
    <text evidence="7">The sequence shown here is derived from an EMBL/GenBank/DDBJ whole genome shotgun (WGS) entry which is preliminary data.</text>
</comment>
<dbReference type="Pfam" id="PF03652">
    <property type="entry name" value="RuvX"/>
    <property type="match status" value="1"/>
</dbReference>
<dbReference type="EC" id="3.1.-.-" evidence="5"/>
<gene>
    <name evidence="7" type="ORF">A2846_00360</name>
</gene>
<dbReference type="PANTHER" id="PTHR33317">
    <property type="entry name" value="POLYNUCLEOTIDYL TRANSFERASE, RIBONUCLEASE H-LIKE SUPERFAMILY PROTEIN"/>
    <property type="match status" value="1"/>
</dbReference>
<dbReference type="SMART" id="SM00732">
    <property type="entry name" value="YqgFc"/>
    <property type="match status" value="1"/>
</dbReference>
<evidence type="ECO:0000259" key="6">
    <source>
        <dbReference type="SMART" id="SM00732"/>
    </source>
</evidence>
<keyword evidence="1 5" id="KW-0963">Cytoplasm</keyword>
<evidence type="ECO:0000313" key="7">
    <source>
        <dbReference type="EMBL" id="OGE82566.1"/>
    </source>
</evidence>
<evidence type="ECO:0000256" key="5">
    <source>
        <dbReference type="HAMAP-Rule" id="MF_00651"/>
    </source>
</evidence>
<dbReference type="AlphaFoldDB" id="A0A1F5NY36"/>
<reference evidence="7 8" key="1">
    <citation type="journal article" date="2016" name="Nat. Commun.">
        <title>Thousands of microbial genomes shed light on interconnected biogeochemical processes in an aquifer system.</title>
        <authorList>
            <person name="Anantharaman K."/>
            <person name="Brown C.T."/>
            <person name="Hug L.A."/>
            <person name="Sharon I."/>
            <person name="Castelle C.J."/>
            <person name="Probst A.J."/>
            <person name="Thomas B.C."/>
            <person name="Singh A."/>
            <person name="Wilkins M.J."/>
            <person name="Karaoz U."/>
            <person name="Brodie E.L."/>
            <person name="Williams K.H."/>
            <person name="Hubbard S.S."/>
            <person name="Banfield J.F."/>
        </authorList>
    </citation>
    <scope>NUCLEOTIDE SEQUENCE [LARGE SCALE GENOMIC DNA]</scope>
</reference>
<dbReference type="PANTHER" id="PTHR33317:SF4">
    <property type="entry name" value="POLYNUCLEOTIDYL TRANSFERASE, RIBONUCLEASE H-LIKE SUPERFAMILY PROTEIN"/>
    <property type="match status" value="1"/>
</dbReference>
<organism evidence="7 8">
    <name type="scientific">Candidatus Doudnabacteria bacterium RIFCSPHIGHO2_01_FULL_49_9</name>
    <dbReference type="NCBI Taxonomy" id="1817827"/>
    <lineage>
        <taxon>Bacteria</taxon>
        <taxon>Candidatus Doudnaibacteriota</taxon>
    </lineage>
</organism>
<dbReference type="GO" id="GO:0000967">
    <property type="term" value="P:rRNA 5'-end processing"/>
    <property type="evidence" value="ECO:0007669"/>
    <property type="project" value="UniProtKB-UniRule"/>
</dbReference>
<dbReference type="Proteomes" id="UP000176339">
    <property type="component" value="Unassembled WGS sequence"/>
</dbReference>
<keyword evidence="3 5" id="KW-0540">Nuclease</keyword>
<dbReference type="InterPro" id="IPR037027">
    <property type="entry name" value="YqgF/RNaseH-like_dom_sf"/>
</dbReference>
<dbReference type="CDD" id="cd16964">
    <property type="entry name" value="YqgF"/>
    <property type="match status" value="1"/>
</dbReference>
<evidence type="ECO:0000313" key="8">
    <source>
        <dbReference type="Proteomes" id="UP000176339"/>
    </source>
</evidence>
<dbReference type="Gene3D" id="3.30.420.140">
    <property type="entry name" value="YqgF/RNase H-like domain"/>
    <property type="match status" value="1"/>
</dbReference>
<protein>
    <recommendedName>
        <fullName evidence="5">Putative pre-16S rRNA nuclease</fullName>
        <ecNumber evidence="5">3.1.-.-</ecNumber>
    </recommendedName>
</protein>
<proteinExistence type="inferred from homology"/>
<feature type="domain" description="YqgF/RNase H-like" evidence="6">
    <location>
        <begin position="2"/>
        <end position="98"/>
    </location>
</feature>
<comment type="similarity">
    <text evidence="5">Belongs to the YqgF HJR family.</text>
</comment>
<evidence type="ECO:0000256" key="2">
    <source>
        <dbReference type="ARBA" id="ARBA00022517"/>
    </source>
</evidence>
<keyword evidence="4 5" id="KW-0378">Hydrolase</keyword>
<dbReference type="GO" id="GO:0004518">
    <property type="term" value="F:nuclease activity"/>
    <property type="evidence" value="ECO:0007669"/>
    <property type="project" value="UniProtKB-KW"/>
</dbReference>
<comment type="function">
    <text evidence="5">Could be a nuclease involved in processing of the 5'-end of pre-16S rRNA.</text>
</comment>
<accession>A0A1F5NY36</accession>
<evidence type="ECO:0000256" key="1">
    <source>
        <dbReference type="ARBA" id="ARBA00022490"/>
    </source>
</evidence>
<evidence type="ECO:0000256" key="4">
    <source>
        <dbReference type="ARBA" id="ARBA00022801"/>
    </source>
</evidence>
<keyword evidence="2 5" id="KW-0690">Ribosome biogenesis</keyword>